<dbReference type="Pfam" id="PF01569">
    <property type="entry name" value="PAP2"/>
    <property type="match status" value="1"/>
</dbReference>
<evidence type="ECO:0000313" key="3">
    <source>
        <dbReference type="EMBL" id="CUV09469.1"/>
    </source>
</evidence>
<dbReference type="AlphaFoldDB" id="A0A160VHB3"/>
<keyword evidence="1" id="KW-0472">Membrane</keyword>
<gene>
    <name evidence="3" type="ORF">MGWOODY_Mmi741</name>
</gene>
<feature type="transmembrane region" description="Helical" evidence="1">
    <location>
        <begin position="58"/>
        <end position="79"/>
    </location>
</feature>
<proteinExistence type="predicted"/>
<feature type="transmembrane region" description="Helical" evidence="1">
    <location>
        <begin position="156"/>
        <end position="177"/>
    </location>
</feature>
<sequence length="191" mass="21515">MLEYLINIDKAVFRFFNTAIANPLFDFIMPIITNQNIWVIPILVTILFLLIKGGRRGQITAVILILSVGLADATSAQIFKPFFGRLRPSHELTEGIRILMGKGGKFGFVSSHAANIFAAAVVFNYFYPRYKAMFFTIAPLVAFSRVYVGVHYPADIVFGGLLGYSLAWIVLSVWVIIKMRELKRGADWVIY</sequence>
<dbReference type="InterPro" id="IPR036938">
    <property type="entry name" value="PAP2/HPO_sf"/>
</dbReference>
<accession>A0A160VHB3</accession>
<feature type="transmembrane region" description="Helical" evidence="1">
    <location>
        <begin position="132"/>
        <end position="150"/>
    </location>
</feature>
<dbReference type="InterPro" id="IPR000326">
    <property type="entry name" value="PAP2/HPO"/>
</dbReference>
<name>A0A160VHB3_9ZZZZ</name>
<keyword evidence="1" id="KW-1133">Transmembrane helix</keyword>
<dbReference type="PANTHER" id="PTHR14969:SF13">
    <property type="entry name" value="AT30094P"/>
    <property type="match status" value="1"/>
</dbReference>
<dbReference type="GO" id="GO:0042392">
    <property type="term" value="F:sphingosine-1-phosphate phosphatase activity"/>
    <property type="evidence" value="ECO:0007669"/>
    <property type="project" value="TreeGrafter"/>
</dbReference>
<dbReference type="Gene3D" id="1.20.144.10">
    <property type="entry name" value="Phosphatidic acid phosphatase type 2/haloperoxidase"/>
    <property type="match status" value="2"/>
</dbReference>
<organism evidence="3">
    <name type="scientific">hydrothermal vent metagenome</name>
    <dbReference type="NCBI Taxonomy" id="652676"/>
    <lineage>
        <taxon>unclassified sequences</taxon>
        <taxon>metagenomes</taxon>
        <taxon>ecological metagenomes</taxon>
    </lineage>
</organism>
<dbReference type="SMART" id="SM00014">
    <property type="entry name" value="acidPPc"/>
    <property type="match status" value="1"/>
</dbReference>
<dbReference type="EMBL" id="FAXC01000259">
    <property type="protein sequence ID" value="CUV09469.1"/>
    <property type="molecule type" value="Genomic_DNA"/>
</dbReference>
<feature type="transmembrane region" description="Helical" evidence="1">
    <location>
        <begin position="27"/>
        <end position="51"/>
    </location>
</feature>
<keyword evidence="1" id="KW-0812">Transmembrane</keyword>
<feature type="transmembrane region" description="Helical" evidence="1">
    <location>
        <begin position="106"/>
        <end position="127"/>
    </location>
</feature>
<feature type="domain" description="Phosphatidic acid phosphatase type 2/haloperoxidase" evidence="2">
    <location>
        <begin position="60"/>
        <end position="171"/>
    </location>
</feature>
<reference evidence="3" key="1">
    <citation type="submission" date="2015-10" db="EMBL/GenBank/DDBJ databases">
        <authorList>
            <person name="Gilbert D.G."/>
        </authorList>
    </citation>
    <scope>NUCLEOTIDE SEQUENCE</scope>
</reference>
<evidence type="ECO:0000256" key="1">
    <source>
        <dbReference type="SAM" id="Phobius"/>
    </source>
</evidence>
<evidence type="ECO:0000259" key="2">
    <source>
        <dbReference type="SMART" id="SM00014"/>
    </source>
</evidence>
<dbReference type="PANTHER" id="PTHR14969">
    <property type="entry name" value="SPHINGOSINE-1-PHOSPHATE PHOSPHOHYDROLASE"/>
    <property type="match status" value="1"/>
</dbReference>
<dbReference type="SUPFAM" id="SSF48317">
    <property type="entry name" value="Acid phosphatase/Vanadium-dependent haloperoxidase"/>
    <property type="match status" value="1"/>
</dbReference>
<protein>
    <submittedName>
        <fullName evidence="3">Membrane-associated phospholipid phosphatase</fullName>
    </submittedName>
</protein>